<evidence type="ECO:0000313" key="1">
    <source>
        <dbReference type="EMBL" id="QGZ14321.1"/>
    </source>
</evidence>
<protein>
    <submittedName>
        <fullName evidence="1">Uncharacterized protein</fullName>
    </submittedName>
</protein>
<dbReference type="EMBL" id="MN549361">
    <property type="protein sequence ID" value="QGZ14321.1"/>
    <property type="molecule type" value="Genomic_DNA"/>
</dbReference>
<evidence type="ECO:0000313" key="2">
    <source>
        <dbReference type="Proteomes" id="UP000433502"/>
    </source>
</evidence>
<gene>
    <name evidence="1" type="ORF">RL2RES_021</name>
</gene>
<proteinExistence type="predicted"/>
<reference evidence="1 2" key="1">
    <citation type="submission" date="2019-10" db="EMBL/GenBank/DDBJ databases">
        <title>Complete genome sequence of bacteriophage vB_RLeM_RL2RES.</title>
        <authorList>
            <person name="Gunathilake D."/>
            <person name="Bhat S."/>
            <person name="Yost C.K."/>
            <person name="Hynes M.F."/>
        </authorList>
    </citation>
    <scope>NUCLEOTIDE SEQUENCE [LARGE SCALE GENOMIC DNA]</scope>
</reference>
<sequence>MKQVIIGIKETSPGVFRLTFDRTILGDSRGYSKNDAIREAKNFVARHKNDGDWVGNQWVEHTNVLDPNLEA</sequence>
<accession>A0A6B9J7V2</accession>
<keyword evidence="2" id="KW-1185">Reference proteome</keyword>
<organism evidence="1 2">
    <name type="scientific">Rhizobium phage RL2RES</name>
    <dbReference type="NCBI Taxonomy" id="103371"/>
    <lineage>
        <taxon>Viruses</taxon>
        <taxon>Duplodnaviria</taxon>
        <taxon>Heunggongvirae</taxon>
        <taxon>Uroviricota</taxon>
        <taxon>Caudoviricetes</taxon>
        <taxon>Pootjesviridae</taxon>
        <taxon>Innesvirus</taxon>
        <taxon>Innesvirus RL2RES</taxon>
    </lineage>
</organism>
<dbReference type="Proteomes" id="UP000433502">
    <property type="component" value="Segment"/>
</dbReference>
<name>A0A6B9J7V2_9CAUD</name>